<dbReference type="RefSeq" id="WP_095503972.1">
    <property type="nucleotide sequence ID" value="NZ_BSNC01000005.1"/>
</dbReference>
<protein>
    <recommendedName>
        <fullName evidence="4">DUF2157 domain-containing protein</fullName>
    </recommendedName>
</protein>
<keyword evidence="3" id="KW-1185">Reference proteome</keyword>
<organism evidence="2 3">
    <name type="scientific">Paraferrimonas sedimenticola</name>
    <dbReference type="NCBI Taxonomy" id="375674"/>
    <lineage>
        <taxon>Bacteria</taxon>
        <taxon>Pseudomonadati</taxon>
        <taxon>Pseudomonadota</taxon>
        <taxon>Gammaproteobacteria</taxon>
        <taxon>Alteromonadales</taxon>
        <taxon>Ferrimonadaceae</taxon>
        <taxon>Paraferrimonas</taxon>
    </lineage>
</organism>
<feature type="transmembrane region" description="Helical" evidence="1">
    <location>
        <begin position="202"/>
        <end position="220"/>
    </location>
</feature>
<evidence type="ECO:0000313" key="2">
    <source>
        <dbReference type="EMBL" id="GLP96645.1"/>
    </source>
</evidence>
<reference evidence="2" key="1">
    <citation type="journal article" date="2014" name="Int. J. Syst. Evol. Microbiol.">
        <title>Complete genome sequence of Corynebacterium casei LMG S-19264T (=DSM 44701T), isolated from a smear-ripened cheese.</title>
        <authorList>
            <consortium name="US DOE Joint Genome Institute (JGI-PGF)"/>
            <person name="Walter F."/>
            <person name="Albersmeier A."/>
            <person name="Kalinowski J."/>
            <person name="Ruckert C."/>
        </authorList>
    </citation>
    <scope>NUCLEOTIDE SEQUENCE</scope>
    <source>
        <strain evidence="2">NBRC 101628</strain>
    </source>
</reference>
<feature type="transmembrane region" description="Helical" evidence="1">
    <location>
        <begin position="256"/>
        <end position="272"/>
    </location>
</feature>
<dbReference type="AlphaFoldDB" id="A0AA37RWR7"/>
<dbReference type="EMBL" id="BSNC01000005">
    <property type="protein sequence ID" value="GLP96645.1"/>
    <property type="molecule type" value="Genomic_DNA"/>
</dbReference>
<name>A0AA37RWR7_9GAMM</name>
<reference evidence="2" key="2">
    <citation type="submission" date="2023-01" db="EMBL/GenBank/DDBJ databases">
        <title>Draft genome sequence of Paraferrimonas sedimenticola strain NBRC 101628.</title>
        <authorList>
            <person name="Sun Q."/>
            <person name="Mori K."/>
        </authorList>
    </citation>
    <scope>NUCLEOTIDE SEQUENCE</scope>
    <source>
        <strain evidence="2">NBRC 101628</strain>
    </source>
</reference>
<feature type="transmembrane region" description="Helical" evidence="1">
    <location>
        <begin position="174"/>
        <end position="190"/>
    </location>
</feature>
<feature type="transmembrane region" description="Helical" evidence="1">
    <location>
        <begin position="55"/>
        <end position="72"/>
    </location>
</feature>
<feature type="transmembrane region" description="Helical" evidence="1">
    <location>
        <begin position="112"/>
        <end position="136"/>
    </location>
</feature>
<evidence type="ECO:0008006" key="4">
    <source>
        <dbReference type="Google" id="ProtNLM"/>
    </source>
</evidence>
<dbReference type="Proteomes" id="UP001161422">
    <property type="component" value="Unassembled WGS sequence"/>
</dbReference>
<feature type="transmembrane region" description="Helical" evidence="1">
    <location>
        <begin position="300"/>
        <end position="321"/>
    </location>
</feature>
<proteinExistence type="predicted"/>
<feature type="transmembrane region" description="Helical" evidence="1">
    <location>
        <begin position="78"/>
        <end position="100"/>
    </location>
</feature>
<gene>
    <name evidence="2" type="ORF">GCM10007895_19510</name>
</gene>
<feature type="transmembrane region" description="Helical" evidence="1">
    <location>
        <begin position="227"/>
        <end position="244"/>
    </location>
</feature>
<keyword evidence="1" id="KW-1133">Transmembrane helix</keyword>
<evidence type="ECO:0000313" key="3">
    <source>
        <dbReference type="Proteomes" id="UP001161422"/>
    </source>
</evidence>
<keyword evidence="1" id="KW-0812">Transmembrane</keyword>
<evidence type="ECO:0000256" key="1">
    <source>
        <dbReference type="SAM" id="Phobius"/>
    </source>
</evidence>
<accession>A0AA37RWR7</accession>
<feature type="transmembrane region" description="Helical" evidence="1">
    <location>
        <begin position="151"/>
        <end position="167"/>
    </location>
</feature>
<sequence length="350" mass="37921">MSQKALSQAVEQGIISQAQADALLPLINAESKLVTSHLEKTEANKSQSSSAMSRALYYLGAVIGLFALWLLLDLGWELWGGFGVALLAAGYAVSALALSGKLLPKDAGLIHWLLQLFVCGCAPLLVFGLFVGFGWWQPETIGFTRELDGEPLTLLLVFLAACIAFGWKGQMSLWWLPISFAAWILILELSDGLAPELSWRQSATLTLSYGLVLMGAGYALRLKLPDWDGASLLSIGGGFFWLGLTARCMGVDDSMLLYLAANLALIGLGSWWQQRSFWVLGCVGVVLYLGYLAYDVFKDSVWLPAILVILGLGVVTLGALWQRRLSKPTLTTKSQPAQVSSADAEKESNQ</sequence>
<comment type="caution">
    <text evidence="2">The sequence shown here is derived from an EMBL/GenBank/DDBJ whole genome shotgun (WGS) entry which is preliminary data.</text>
</comment>
<feature type="transmembrane region" description="Helical" evidence="1">
    <location>
        <begin position="277"/>
        <end position="294"/>
    </location>
</feature>
<keyword evidence="1" id="KW-0472">Membrane</keyword>